<reference evidence="11" key="1">
    <citation type="submission" date="2024-04" db="EMBL/GenBank/DDBJ databases">
        <title>Salinicola lusitanus LLJ914,a marine bacterium isolated from the Okinawa Trough.</title>
        <authorList>
            <person name="Li J."/>
        </authorList>
    </citation>
    <scope>NUCLEOTIDE SEQUENCE [LARGE SCALE GENOMIC DNA]</scope>
</reference>
<dbReference type="EMBL" id="JBBPFD010000020">
    <property type="protein sequence ID" value="KAK7883823.1"/>
    <property type="molecule type" value="Genomic_DNA"/>
</dbReference>
<dbReference type="Proteomes" id="UP001460270">
    <property type="component" value="Unassembled WGS sequence"/>
</dbReference>
<dbReference type="InterPro" id="IPR050814">
    <property type="entry name" value="Myo-inositol_Transporter"/>
</dbReference>
<proteinExistence type="inferred from homology"/>
<dbReference type="Pfam" id="PF00083">
    <property type="entry name" value="Sugar_tr"/>
    <property type="match status" value="3"/>
</dbReference>
<comment type="similarity">
    <text evidence="2">Belongs to the major facilitator superfamily. Sugar transporter (TC 2.A.1.1) family.</text>
</comment>
<gene>
    <name evidence="10" type="ORF">WMY93_026946</name>
</gene>
<evidence type="ECO:0000256" key="3">
    <source>
        <dbReference type="ARBA" id="ARBA00022448"/>
    </source>
</evidence>
<dbReference type="SUPFAM" id="SSF103473">
    <property type="entry name" value="MFS general substrate transporter"/>
    <property type="match status" value="2"/>
</dbReference>
<dbReference type="PROSITE" id="PS50850">
    <property type="entry name" value="MFS"/>
    <property type="match status" value="1"/>
</dbReference>
<accession>A0AAW0MRJ1</accession>
<organism evidence="10 11">
    <name type="scientific">Mugilogobius chulae</name>
    <name type="common">yellowstripe goby</name>
    <dbReference type="NCBI Taxonomy" id="88201"/>
    <lineage>
        <taxon>Eukaryota</taxon>
        <taxon>Metazoa</taxon>
        <taxon>Chordata</taxon>
        <taxon>Craniata</taxon>
        <taxon>Vertebrata</taxon>
        <taxon>Euteleostomi</taxon>
        <taxon>Actinopterygii</taxon>
        <taxon>Neopterygii</taxon>
        <taxon>Teleostei</taxon>
        <taxon>Neoteleostei</taxon>
        <taxon>Acanthomorphata</taxon>
        <taxon>Gobiaria</taxon>
        <taxon>Gobiiformes</taxon>
        <taxon>Gobioidei</taxon>
        <taxon>Gobiidae</taxon>
        <taxon>Gobionellinae</taxon>
        <taxon>Mugilogobius</taxon>
    </lineage>
</organism>
<comment type="caution">
    <text evidence="10">The sequence shown here is derived from an EMBL/GenBank/DDBJ whole genome shotgun (WGS) entry which is preliminary data.</text>
</comment>
<evidence type="ECO:0000313" key="11">
    <source>
        <dbReference type="Proteomes" id="UP001460270"/>
    </source>
</evidence>
<dbReference type="PANTHER" id="PTHR48020:SF12">
    <property type="entry name" value="PROTON MYO-INOSITOL COTRANSPORTER"/>
    <property type="match status" value="1"/>
</dbReference>
<name>A0AAW0MRJ1_9GOBI</name>
<evidence type="ECO:0000256" key="2">
    <source>
        <dbReference type="ARBA" id="ARBA00010992"/>
    </source>
</evidence>
<dbReference type="GO" id="GO:0016324">
    <property type="term" value="C:apical plasma membrane"/>
    <property type="evidence" value="ECO:0007669"/>
    <property type="project" value="TreeGrafter"/>
</dbReference>
<protein>
    <recommendedName>
        <fullName evidence="9">Major facilitator superfamily (MFS) profile domain-containing protein</fullName>
    </recommendedName>
</protein>
<keyword evidence="3" id="KW-0813">Transport</keyword>
<sequence length="339" mass="37264">MLLLKHQLNLSALWQEVLVSSTVGAAAISALVGGSLNGIMGRRKCILLASFIFSVGGFVLSLAPNKEVLLLGRITVGLGIGNSWYMLGLSVVPALLQFFGFLFLPESPRWLLQKDRSSEALTVLQTIRGAADVEEEFESIRSSIQEEQRASGAGGTTAPPSCRCREFETFRRPSGCRRDFGHNFLFTLVGVWLVERVGRRSLTVASLVGMGPMPWTVNSEIFPLWARSTGNACSAGVNWTFNVLVSLTFLHVAQYLTYYGAFFLYAGLVVLGLVFVLVFLPETRGLQLEDIEGLFSSGFWFCSSGSSRAEVQYTRVNGTDQDRDQSDREPDSDSDEDQD</sequence>
<feature type="region of interest" description="Disordered" evidence="7">
    <location>
        <begin position="315"/>
        <end position="339"/>
    </location>
</feature>
<feature type="transmembrane region" description="Helical" evidence="8">
    <location>
        <begin position="83"/>
        <end position="104"/>
    </location>
</feature>
<keyword evidence="5 8" id="KW-1133">Transmembrane helix</keyword>
<dbReference type="PROSITE" id="PS00216">
    <property type="entry name" value="SUGAR_TRANSPORT_1"/>
    <property type="match status" value="1"/>
</dbReference>
<evidence type="ECO:0000256" key="4">
    <source>
        <dbReference type="ARBA" id="ARBA00022692"/>
    </source>
</evidence>
<feature type="transmembrane region" description="Helical" evidence="8">
    <location>
        <begin position="12"/>
        <end position="33"/>
    </location>
</feature>
<evidence type="ECO:0000256" key="6">
    <source>
        <dbReference type="ARBA" id="ARBA00023136"/>
    </source>
</evidence>
<dbReference type="AlphaFoldDB" id="A0AAW0MRJ1"/>
<evidence type="ECO:0000259" key="9">
    <source>
        <dbReference type="PROSITE" id="PS50850"/>
    </source>
</evidence>
<dbReference type="InterPro" id="IPR005828">
    <property type="entry name" value="MFS_sugar_transport-like"/>
</dbReference>
<feature type="transmembrane region" description="Helical" evidence="8">
    <location>
        <begin position="237"/>
        <end position="256"/>
    </location>
</feature>
<comment type="subcellular location">
    <subcellularLocation>
        <location evidence="1">Membrane</location>
        <topology evidence="1">Multi-pass membrane protein</topology>
    </subcellularLocation>
</comment>
<keyword evidence="6 8" id="KW-0472">Membrane</keyword>
<dbReference type="InterPro" id="IPR020846">
    <property type="entry name" value="MFS_dom"/>
</dbReference>
<feature type="domain" description="Major facilitator superfamily (MFS) profile" evidence="9">
    <location>
        <begin position="1"/>
        <end position="284"/>
    </location>
</feature>
<keyword evidence="4 8" id="KW-0812">Transmembrane</keyword>
<dbReference type="InterPro" id="IPR005829">
    <property type="entry name" value="Sugar_transporter_CS"/>
</dbReference>
<dbReference type="InterPro" id="IPR036259">
    <property type="entry name" value="MFS_trans_sf"/>
</dbReference>
<dbReference type="Gene3D" id="1.20.1250.20">
    <property type="entry name" value="MFS general substrate transporter like domains"/>
    <property type="match status" value="3"/>
</dbReference>
<dbReference type="GO" id="GO:0005366">
    <property type="term" value="F:myo-inositol:proton symporter activity"/>
    <property type="evidence" value="ECO:0007669"/>
    <property type="project" value="TreeGrafter"/>
</dbReference>
<feature type="transmembrane region" description="Helical" evidence="8">
    <location>
        <begin position="262"/>
        <end position="280"/>
    </location>
</feature>
<evidence type="ECO:0000256" key="8">
    <source>
        <dbReference type="SAM" id="Phobius"/>
    </source>
</evidence>
<dbReference type="PANTHER" id="PTHR48020">
    <property type="entry name" value="PROTON MYO-INOSITOL COTRANSPORTER"/>
    <property type="match status" value="1"/>
</dbReference>
<keyword evidence="11" id="KW-1185">Reference proteome</keyword>
<evidence type="ECO:0000313" key="10">
    <source>
        <dbReference type="EMBL" id="KAK7883823.1"/>
    </source>
</evidence>
<feature type="transmembrane region" description="Helical" evidence="8">
    <location>
        <begin position="45"/>
        <end position="63"/>
    </location>
</feature>
<evidence type="ECO:0000256" key="5">
    <source>
        <dbReference type="ARBA" id="ARBA00022989"/>
    </source>
</evidence>
<feature type="compositionally biased region" description="Basic and acidic residues" evidence="7">
    <location>
        <begin position="320"/>
        <end position="331"/>
    </location>
</feature>
<evidence type="ECO:0000256" key="7">
    <source>
        <dbReference type="SAM" id="MobiDB-lite"/>
    </source>
</evidence>
<evidence type="ECO:0000256" key="1">
    <source>
        <dbReference type="ARBA" id="ARBA00004141"/>
    </source>
</evidence>